<feature type="domain" description="DUF4772" evidence="10">
    <location>
        <begin position="5"/>
        <end position="106"/>
    </location>
</feature>
<evidence type="ECO:0000313" key="12">
    <source>
        <dbReference type="Proteomes" id="UP001208570"/>
    </source>
</evidence>
<keyword evidence="2" id="KW-0479">Metal-binding</keyword>
<reference evidence="11" key="1">
    <citation type="journal article" date="2023" name="Mol. Biol. Evol.">
        <title>Third-Generation Sequencing Reveals the Adaptive Role of the Epigenome in Three Deep-Sea Polychaetes.</title>
        <authorList>
            <person name="Perez M."/>
            <person name="Aroh O."/>
            <person name="Sun Y."/>
            <person name="Lan Y."/>
            <person name="Juniper S.K."/>
            <person name="Young C.R."/>
            <person name="Angers B."/>
            <person name="Qian P.Y."/>
        </authorList>
    </citation>
    <scope>NUCLEOTIDE SEQUENCE</scope>
    <source>
        <strain evidence="11">P08H-3</strain>
    </source>
</reference>
<feature type="compositionally biased region" description="Low complexity" evidence="9">
    <location>
        <begin position="232"/>
        <end position="244"/>
    </location>
</feature>
<organism evidence="11 12">
    <name type="scientific">Paralvinella palmiformis</name>
    <dbReference type="NCBI Taxonomy" id="53620"/>
    <lineage>
        <taxon>Eukaryota</taxon>
        <taxon>Metazoa</taxon>
        <taxon>Spiralia</taxon>
        <taxon>Lophotrochozoa</taxon>
        <taxon>Annelida</taxon>
        <taxon>Polychaeta</taxon>
        <taxon>Sedentaria</taxon>
        <taxon>Canalipalpata</taxon>
        <taxon>Terebellida</taxon>
        <taxon>Terebelliformia</taxon>
        <taxon>Alvinellidae</taxon>
        <taxon>Paralvinella</taxon>
    </lineage>
</organism>
<dbReference type="SMART" id="SM01366">
    <property type="entry name" value="c-clamp"/>
    <property type="match status" value="1"/>
</dbReference>
<gene>
    <name evidence="11" type="ORF">LSH36_777g02103</name>
</gene>
<keyword evidence="5" id="KW-0805">Transcription regulation</keyword>
<evidence type="ECO:0000256" key="7">
    <source>
        <dbReference type="ARBA" id="ARBA00023163"/>
    </source>
</evidence>
<feature type="compositionally biased region" description="Polar residues" evidence="9">
    <location>
        <begin position="262"/>
        <end position="274"/>
    </location>
</feature>
<dbReference type="CDD" id="cd20383">
    <property type="entry name" value="Tudor_53BP1"/>
    <property type="match status" value="1"/>
</dbReference>
<dbReference type="AlphaFoldDB" id="A0AAD9J165"/>
<name>A0AAD9J165_9ANNE</name>
<dbReference type="Gene3D" id="2.30.30.140">
    <property type="match status" value="1"/>
</dbReference>
<evidence type="ECO:0000256" key="3">
    <source>
        <dbReference type="ARBA" id="ARBA00022771"/>
    </source>
</evidence>
<protein>
    <recommendedName>
        <fullName evidence="10">DUF4772 domain-containing protein</fullName>
    </recommendedName>
</protein>
<evidence type="ECO:0000256" key="2">
    <source>
        <dbReference type="ARBA" id="ARBA00022723"/>
    </source>
</evidence>
<dbReference type="EMBL" id="JAODUP010000777">
    <property type="protein sequence ID" value="KAK2144197.1"/>
    <property type="molecule type" value="Genomic_DNA"/>
</dbReference>
<evidence type="ECO:0000313" key="11">
    <source>
        <dbReference type="EMBL" id="KAK2144197.1"/>
    </source>
</evidence>
<dbReference type="GO" id="GO:0005634">
    <property type="term" value="C:nucleus"/>
    <property type="evidence" value="ECO:0007669"/>
    <property type="project" value="UniProtKB-SubCell"/>
</dbReference>
<dbReference type="InterPro" id="IPR031940">
    <property type="entry name" value="DUF4772"/>
</dbReference>
<comment type="subcellular location">
    <subcellularLocation>
        <location evidence="1">Nucleus</location>
    </subcellularLocation>
</comment>
<dbReference type="GO" id="GO:0003700">
    <property type="term" value="F:DNA-binding transcription factor activity"/>
    <property type="evidence" value="ECO:0007669"/>
    <property type="project" value="TreeGrafter"/>
</dbReference>
<feature type="region of interest" description="Disordered" evidence="9">
    <location>
        <begin position="163"/>
        <end position="182"/>
    </location>
</feature>
<dbReference type="GO" id="GO:0000978">
    <property type="term" value="F:RNA polymerase II cis-regulatory region sequence-specific DNA binding"/>
    <property type="evidence" value="ECO:0007669"/>
    <property type="project" value="TreeGrafter"/>
</dbReference>
<evidence type="ECO:0000256" key="9">
    <source>
        <dbReference type="SAM" id="MobiDB-lite"/>
    </source>
</evidence>
<feature type="region of interest" description="Disordered" evidence="9">
    <location>
        <begin position="217"/>
        <end position="281"/>
    </location>
</feature>
<dbReference type="Proteomes" id="UP001208570">
    <property type="component" value="Unassembled WGS sequence"/>
</dbReference>
<keyword evidence="8" id="KW-0539">Nucleus</keyword>
<keyword evidence="7" id="KW-0804">Transcription</keyword>
<sequence>MFSTRRLAKRSIVGTRVCAPWSDERYYPGYIQSTQTWPNGEDVYTIVFDDGYQKVCRDMEIIGPGFQTIHVARLKKGQKVYLTHRGREVSGTVVEYDPERDEVVVDVRDEIELVRKLEDVRLMESRKSARLQDQDTDYSRMADLHPELPKKRTVSSVIEVPAAKQRRHREGSCSPEDRDEEEMLIEDEEDIESSDTGRTVMNAHMAAMVLTSLSCSPVSPGSFPSAAPDKVSSSIGTGSSLGSSGVWGMKSGQATPSPPQIHISSSAPTDTVFGSQYPPDEGIELDNQPYFPEDFGTQKSKNPTKKTMFKCMWPGCGKIQHTSTLIEKHVRDVHLRLEVEVTVDTVTQTFADMYTSSPPQMSFLDGATSIPRTIPDHDYGKKSAPLNIPSSSHHEQYSPGPSEHNSAPMSRSWQFSQGSFGGFKTSRSHDRLCQSTKSHSLSTSPKNSPMHKKTRSEVKKCRKVYGMEHRDLWCTQCKWKKACMRFLD</sequence>
<evidence type="ECO:0000256" key="8">
    <source>
        <dbReference type="ARBA" id="ARBA00023242"/>
    </source>
</evidence>
<evidence type="ECO:0000256" key="1">
    <source>
        <dbReference type="ARBA" id="ARBA00004123"/>
    </source>
</evidence>
<keyword evidence="4" id="KW-0862">Zinc</keyword>
<dbReference type="Pfam" id="PF15997">
    <property type="entry name" value="DUF4772"/>
    <property type="match status" value="1"/>
</dbReference>
<evidence type="ECO:0000256" key="6">
    <source>
        <dbReference type="ARBA" id="ARBA00023125"/>
    </source>
</evidence>
<keyword evidence="3" id="KW-0863">Zinc-finger</keyword>
<dbReference type="PANTHER" id="PTHR13006">
    <property type="entry name" value="PAPILLOMAVIRUS REGULATORY FACTOR PRF-1"/>
    <property type="match status" value="1"/>
</dbReference>
<evidence type="ECO:0000259" key="10">
    <source>
        <dbReference type="Pfam" id="PF15997"/>
    </source>
</evidence>
<comment type="caution">
    <text evidence="11">The sequence shown here is derived from an EMBL/GenBank/DDBJ whole genome shotgun (WGS) entry which is preliminary data.</text>
</comment>
<proteinExistence type="predicted"/>
<dbReference type="GO" id="GO:0006357">
    <property type="term" value="P:regulation of transcription by RNA polymerase II"/>
    <property type="evidence" value="ECO:0007669"/>
    <property type="project" value="TreeGrafter"/>
</dbReference>
<dbReference type="InterPro" id="IPR052253">
    <property type="entry name" value="CR1/CR2-DNA-binding_regulator"/>
</dbReference>
<evidence type="ECO:0000256" key="5">
    <source>
        <dbReference type="ARBA" id="ARBA00023015"/>
    </source>
</evidence>
<keyword evidence="12" id="KW-1185">Reference proteome</keyword>
<dbReference type="SUPFAM" id="SSF63748">
    <property type="entry name" value="Tudor/PWWP/MBT"/>
    <property type="match status" value="1"/>
</dbReference>
<feature type="region of interest" description="Disordered" evidence="9">
    <location>
        <begin position="362"/>
        <end position="411"/>
    </location>
</feature>
<feature type="region of interest" description="Disordered" evidence="9">
    <location>
        <begin position="431"/>
        <end position="455"/>
    </location>
</feature>
<accession>A0AAD9J165</accession>
<dbReference type="PANTHER" id="PTHR13006:SF9">
    <property type="entry name" value="GLUCOSE TRANSPORTER 4 ENHANCER FACTOR, ISOFORM G"/>
    <property type="match status" value="1"/>
</dbReference>
<keyword evidence="6" id="KW-0238">DNA-binding</keyword>
<dbReference type="GO" id="GO:0008270">
    <property type="term" value="F:zinc ion binding"/>
    <property type="evidence" value="ECO:0007669"/>
    <property type="project" value="UniProtKB-KW"/>
</dbReference>
<evidence type="ECO:0000256" key="4">
    <source>
        <dbReference type="ARBA" id="ARBA00022833"/>
    </source>
</evidence>
<feature type="compositionally biased region" description="Polar residues" evidence="9">
    <location>
        <begin position="433"/>
        <end position="447"/>
    </location>
</feature>